<dbReference type="Proteomes" id="UP000004226">
    <property type="component" value="Unassembled WGS sequence"/>
</dbReference>
<evidence type="ECO:0008006" key="3">
    <source>
        <dbReference type="Google" id="ProtNLM"/>
    </source>
</evidence>
<dbReference type="EMBL" id="ADAD01000035">
    <property type="protein sequence ID" value="EEY35840.1"/>
    <property type="molecule type" value="Genomic_DNA"/>
</dbReference>
<dbReference type="Gene3D" id="3.40.630.30">
    <property type="match status" value="1"/>
</dbReference>
<evidence type="ECO:0000313" key="1">
    <source>
        <dbReference type="EMBL" id="EEY35840.1"/>
    </source>
</evidence>
<comment type="caution">
    <text evidence="1">The sequence shown here is derived from an EMBL/GenBank/DDBJ whole genome shotgun (WGS) entry which is preliminary data.</text>
</comment>
<dbReference type="AlphaFoldDB" id="D0GJD3"/>
<gene>
    <name evidence="1" type="ORF">HMPREF0554_1027</name>
</gene>
<evidence type="ECO:0000313" key="2">
    <source>
        <dbReference type="Proteomes" id="UP000004226"/>
    </source>
</evidence>
<name>D0GJD3_9FUSO</name>
<sequence>MSDGYIVNSYLLGQLDKNYSEEINENNQISGMQLLTLAYDTLMEAKKIINVRYVWLECEDTEKLLNFYKTFGFEEIENFTSVNNLKVLIMKLKK</sequence>
<accession>D0GJD3</accession>
<protein>
    <recommendedName>
        <fullName evidence="3">N-acetyltransferase domain-containing protein</fullName>
    </recommendedName>
</protein>
<dbReference type="RefSeq" id="WP_006806560.1">
    <property type="nucleotide sequence ID" value="NZ_ADAD01000035.1"/>
</dbReference>
<keyword evidence="2" id="KW-1185">Reference proteome</keyword>
<organism evidence="1 2">
    <name type="scientific">Pseudoleptotrichia goodfellowii F0264</name>
    <dbReference type="NCBI Taxonomy" id="596323"/>
    <lineage>
        <taxon>Bacteria</taxon>
        <taxon>Fusobacteriati</taxon>
        <taxon>Fusobacteriota</taxon>
        <taxon>Fusobacteriia</taxon>
        <taxon>Fusobacteriales</taxon>
        <taxon>Leptotrichiaceae</taxon>
        <taxon>Pseudoleptotrichia</taxon>
    </lineage>
</organism>
<proteinExistence type="predicted"/>
<reference evidence="1 2" key="1">
    <citation type="submission" date="2009-10" db="EMBL/GenBank/DDBJ databases">
        <authorList>
            <person name="Harkins D.M."/>
            <person name="Madupu R."/>
            <person name="Durkin A.S."/>
            <person name="Torralba M."/>
            <person name="Methe B."/>
            <person name="Sutton G.G."/>
            <person name="Strausberg R.L."/>
            <person name="Nelson K.E."/>
        </authorList>
    </citation>
    <scope>NUCLEOTIDE SEQUENCE [LARGE SCALE GENOMIC DNA]</scope>
    <source>
        <strain evidence="1 2">F0264</strain>
    </source>
</reference>